<dbReference type="RefSeq" id="WP_183870292.1">
    <property type="nucleotide sequence ID" value="NZ_JACHCF010000020.1"/>
</dbReference>
<dbReference type="Gene3D" id="3.30.70.1660">
    <property type="match status" value="1"/>
</dbReference>
<proteinExistence type="inferred from homology"/>
<protein>
    <submittedName>
        <fullName evidence="3">Peptide chain release factor</fullName>
    </submittedName>
</protein>
<dbReference type="AlphaFoldDB" id="A0A7W8YYT4"/>
<comment type="similarity">
    <text evidence="1">Belongs to the prokaryotic/mitochondrial release factor family.</text>
</comment>
<evidence type="ECO:0000313" key="4">
    <source>
        <dbReference type="Proteomes" id="UP000537718"/>
    </source>
</evidence>
<dbReference type="PANTHER" id="PTHR43116:SF3">
    <property type="entry name" value="CLASS I PEPTIDE CHAIN RELEASE FACTOR"/>
    <property type="match status" value="1"/>
</dbReference>
<dbReference type="GO" id="GO:0003747">
    <property type="term" value="F:translation release factor activity"/>
    <property type="evidence" value="ECO:0007669"/>
    <property type="project" value="InterPro"/>
</dbReference>
<dbReference type="InterPro" id="IPR045853">
    <property type="entry name" value="Pep_chain_release_fac_I_sf"/>
</dbReference>
<dbReference type="PROSITE" id="PS00745">
    <property type="entry name" value="RF_PROK_I"/>
    <property type="match status" value="1"/>
</dbReference>
<feature type="domain" description="Prokaryotic-type class I peptide chain release factors" evidence="2">
    <location>
        <begin position="119"/>
        <end position="135"/>
    </location>
</feature>
<reference evidence="3 4" key="1">
    <citation type="submission" date="2020-08" db="EMBL/GenBank/DDBJ databases">
        <title>Genomic Encyclopedia of Type Strains, Phase IV (KMG-V): Genome sequencing to study the core and pangenomes of soil and plant-associated prokaryotes.</title>
        <authorList>
            <person name="Whitman W."/>
        </authorList>
    </citation>
    <scope>NUCLEOTIDE SEQUENCE [LARGE SCALE GENOMIC DNA]</scope>
    <source>
        <strain evidence="3 4">MP7CTX6</strain>
    </source>
</reference>
<evidence type="ECO:0000313" key="3">
    <source>
        <dbReference type="EMBL" id="MBB5624251.1"/>
    </source>
</evidence>
<dbReference type="InterPro" id="IPR000352">
    <property type="entry name" value="Pep_chain_release_fac_I"/>
</dbReference>
<name>A0A7W8YYT4_9SPHI</name>
<dbReference type="NCBIfam" id="TIGR03072">
    <property type="entry name" value="release_prfH"/>
    <property type="match status" value="1"/>
</dbReference>
<gene>
    <name evidence="3" type="ORF">HDE69_005348</name>
</gene>
<dbReference type="Gene3D" id="3.30.160.20">
    <property type="match status" value="1"/>
</dbReference>
<evidence type="ECO:0000256" key="1">
    <source>
        <dbReference type="ARBA" id="ARBA00010835"/>
    </source>
</evidence>
<sequence length="204" mass="23459">MKSISIQITSGQGPEECCRVVAKVQEMLIKRARQLKIQIEVLENIKGELNGTLRSALLLARGEDLTAFIKEWQGSILWIAQSPYRRYHKRKNWFIGVEIYENQEKLKWNPKEIVIETLRASGPGGQNVNKVETAVRAIHKPSGLQVLVMDTRSQLQNKKICLERLENKVISWQTRQLVDQQQLQWQNHTALARGNPVKTITARL</sequence>
<evidence type="ECO:0000259" key="2">
    <source>
        <dbReference type="PROSITE" id="PS00745"/>
    </source>
</evidence>
<organism evidence="3 4">
    <name type="scientific">Pedobacter cryoconitis</name>
    <dbReference type="NCBI Taxonomy" id="188932"/>
    <lineage>
        <taxon>Bacteria</taxon>
        <taxon>Pseudomonadati</taxon>
        <taxon>Bacteroidota</taxon>
        <taxon>Sphingobacteriia</taxon>
        <taxon>Sphingobacteriales</taxon>
        <taxon>Sphingobacteriaceae</taxon>
        <taxon>Pedobacter</taxon>
    </lineage>
</organism>
<dbReference type="Pfam" id="PF00472">
    <property type="entry name" value="RF-1"/>
    <property type="match status" value="1"/>
</dbReference>
<accession>A0A7W8YYT4</accession>
<dbReference type="Proteomes" id="UP000537718">
    <property type="component" value="Unassembled WGS sequence"/>
</dbReference>
<dbReference type="PANTHER" id="PTHR43116">
    <property type="entry name" value="PEPTIDE CHAIN RELEASE FACTOR 2"/>
    <property type="match status" value="1"/>
</dbReference>
<dbReference type="SUPFAM" id="SSF75620">
    <property type="entry name" value="Release factor"/>
    <property type="match status" value="1"/>
</dbReference>
<dbReference type="InterPro" id="IPR017509">
    <property type="entry name" value="PrfH"/>
</dbReference>
<dbReference type="EMBL" id="JACHCF010000020">
    <property type="protein sequence ID" value="MBB5624251.1"/>
    <property type="molecule type" value="Genomic_DNA"/>
</dbReference>
<comment type="caution">
    <text evidence="3">The sequence shown here is derived from an EMBL/GenBank/DDBJ whole genome shotgun (WGS) entry which is preliminary data.</text>
</comment>